<evidence type="ECO:0000313" key="8">
    <source>
        <dbReference type="Proteomes" id="UP001156974"/>
    </source>
</evidence>
<gene>
    <name evidence="7" type="ORF">MKZ47_12305</name>
</gene>
<evidence type="ECO:0000313" key="7">
    <source>
        <dbReference type="EMBL" id="MDI4669863.1"/>
    </source>
</evidence>
<dbReference type="GO" id="GO:0004180">
    <property type="term" value="F:carboxypeptidase activity"/>
    <property type="evidence" value="ECO:0007669"/>
    <property type="project" value="UniProtKB-KW"/>
</dbReference>
<name>A0ABT6U442_9GAMM</name>
<protein>
    <submittedName>
        <fullName evidence="7">Serine carboxypeptidase</fullName>
    </submittedName>
</protein>
<keyword evidence="5" id="KW-0325">Glycoprotein</keyword>
<evidence type="ECO:0000256" key="1">
    <source>
        <dbReference type="ARBA" id="ARBA00022645"/>
    </source>
</evidence>
<dbReference type="SUPFAM" id="SSF53474">
    <property type="entry name" value="alpha/beta-Hydrolases"/>
    <property type="match status" value="1"/>
</dbReference>
<evidence type="ECO:0000256" key="4">
    <source>
        <dbReference type="ARBA" id="ARBA00022801"/>
    </source>
</evidence>
<keyword evidence="4" id="KW-0378">Hydrolase</keyword>
<evidence type="ECO:0000256" key="5">
    <source>
        <dbReference type="ARBA" id="ARBA00023180"/>
    </source>
</evidence>
<dbReference type="Pfam" id="PF00450">
    <property type="entry name" value="Peptidase_S10"/>
    <property type="match status" value="1"/>
</dbReference>
<comment type="caution">
    <text evidence="7">The sequence shown here is derived from an EMBL/GenBank/DDBJ whole genome shotgun (WGS) entry which is preliminary data.</text>
</comment>
<dbReference type="InterPro" id="IPR029058">
    <property type="entry name" value="AB_hydrolase_fold"/>
</dbReference>
<dbReference type="RefSeq" id="WP_175083182.1">
    <property type="nucleotide sequence ID" value="NZ_JAKUMG010000005.1"/>
</dbReference>
<accession>A0ABT6U442</accession>
<keyword evidence="2" id="KW-0645">Protease</keyword>
<dbReference type="Gene3D" id="3.40.50.1820">
    <property type="entry name" value="alpha/beta hydrolase"/>
    <property type="match status" value="1"/>
</dbReference>
<sequence length="512" mass="57540">MAYVANFKTVVISTLFAFCTSAVNADEVSNSNNSKKPIPEATKFVTQHKGTFNDKRLKYKAVAGETYLLNKNEEPTAAIFSFDYIAASDNKNRPVTFIWNGGPGSSSNWLHMGAYGPKRVVVPSDASHPGMAPYELKDAPETILDVTDMVFVDPVGTGYSRALGDTDGKAFWGLNQDASSIADFIAQWLTKENRWNAPVFLLGESYGTTRAAAVSKVLMDKHLINVNGIIFVSQALDYQGSSPYVDDNIISYITYIPTLAATAWYHKKVDTSGDFGAFIDASRQFAVDELLPALFKGNALSEADRKQIVDGLHRYTGLSKQYIEQVDLRINAFRFAKELLRDEGVAVGFLDGRYKLDERDDLTAAPKQDASKVIGPAYKAALMKYMRTDLNVQWKRKYLNPGDPELSDNWRWRTAPDGQGWEPRYVNTAPDLSYVLRSNPQMKVMVASGYYDIVTPFFDAEYTLNRHGIYADKIDYHYYHGGHMMYVHEPARVALLRDTREFIKKQVSQNQR</sequence>
<reference evidence="7 8" key="1">
    <citation type="submission" date="2022-02" db="EMBL/GenBank/DDBJ databases">
        <title>Genome analysis of Beneficial Microorganisms for Coral consortium from Pocillopora damicornis.</title>
        <authorList>
            <person name="Rosado P.M."/>
            <person name="Cardoso P.M."/>
            <person name="Rosado J.G."/>
            <person name="Schultz J."/>
            <person name="Rocha U."/>
            <person name="Costa T.K."/>
            <person name="Peixoto R.S."/>
        </authorList>
    </citation>
    <scope>NUCLEOTIDE SEQUENCE [LARGE SCALE GENOMIC DNA]</scope>
    <source>
        <strain evidence="7 8">BMC5</strain>
    </source>
</reference>
<dbReference type="EMBL" id="JAKUMG010000005">
    <property type="protein sequence ID" value="MDI4669863.1"/>
    <property type="molecule type" value="Genomic_DNA"/>
</dbReference>
<feature type="chain" id="PRO_5047058578" evidence="6">
    <location>
        <begin position="26"/>
        <end position="512"/>
    </location>
</feature>
<feature type="signal peptide" evidence="6">
    <location>
        <begin position="1"/>
        <end position="25"/>
    </location>
</feature>
<dbReference type="PANTHER" id="PTHR11802:SF3">
    <property type="entry name" value="RETINOID-INDUCIBLE SERINE CARBOXYPEPTIDASE"/>
    <property type="match status" value="1"/>
</dbReference>
<dbReference type="Proteomes" id="UP001156974">
    <property type="component" value="Unassembled WGS sequence"/>
</dbReference>
<evidence type="ECO:0000256" key="2">
    <source>
        <dbReference type="ARBA" id="ARBA00022670"/>
    </source>
</evidence>
<evidence type="ECO:0000256" key="6">
    <source>
        <dbReference type="SAM" id="SignalP"/>
    </source>
</evidence>
<keyword evidence="3 6" id="KW-0732">Signal</keyword>
<dbReference type="PANTHER" id="PTHR11802">
    <property type="entry name" value="SERINE PROTEASE FAMILY S10 SERINE CARBOXYPEPTIDASE"/>
    <property type="match status" value="1"/>
</dbReference>
<evidence type="ECO:0000256" key="3">
    <source>
        <dbReference type="ARBA" id="ARBA00022729"/>
    </source>
</evidence>
<organism evidence="7 8">
    <name type="scientific">Pseudoalteromonas shioyasakiensis</name>
    <dbReference type="NCBI Taxonomy" id="1190813"/>
    <lineage>
        <taxon>Bacteria</taxon>
        <taxon>Pseudomonadati</taxon>
        <taxon>Pseudomonadota</taxon>
        <taxon>Gammaproteobacteria</taxon>
        <taxon>Alteromonadales</taxon>
        <taxon>Pseudoalteromonadaceae</taxon>
        <taxon>Pseudoalteromonas</taxon>
    </lineage>
</organism>
<dbReference type="InterPro" id="IPR001563">
    <property type="entry name" value="Peptidase_S10"/>
</dbReference>
<keyword evidence="1 7" id="KW-0121">Carboxypeptidase</keyword>
<proteinExistence type="predicted"/>
<keyword evidence="8" id="KW-1185">Reference proteome</keyword>